<comment type="caution">
    <text evidence="2">The sequence shown here is derived from an EMBL/GenBank/DDBJ whole genome shotgun (WGS) entry which is preliminary data.</text>
</comment>
<proteinExistence type="predicted"/>
<accession>A0AAN6Z863</accession>
<gene>
    <name evidence="2" type="ORF">N657DRAFT_29346</name>
</gene>
<keyword evidence="3" id="KW-1185">Reference proteome</keyword>
<feature type="region of interest" description="Disordered" evidence="1">
    <location>
        <begin position="1"/>
        <end position="37"/>
    </location>
</feature>
<dbReference type="GeneID" id="87823415"/>
<dbReference type="RefSeq" id="XP_062652327.1">
    <property type="nucleotide sequence ID" value="XM_062786647.1"/>
</dbReference>
<reference evidence="2" key="1">
    <citation type="journal article" date="2023" name="Mol. Phylogenet. Evol.">
        <title>Genome-scale phylogeny and comparative genomics of the fungal order Sordariales.</title>
        <authorList>
            <person name="Hensen N."/>
            <person name="Bonometti L."/>
            <person name="Westerberg I."/>
            <person name="Brannstrom I.O."/>
            <person name="Guillou S."/>
            <person name="Cros-Aarteil S."/>
            <person name="Calhoun S."/>
            <person name="Haridas S."/>
            <person name="Kuo A."/>
            <person name="Mondo S."/>
            <person name="Pangilinan J."/>
            <person name="Riley R."/>
            <person name="LaButti K."/>
            <person name="Andreopoulos B."/>
            <person name="Lipzen A."/>
            <person name="Chen C."/>
            <person name="Yan M."/>
            <person name="Daum C."/>
            <person name="Ng V."/>
            <person name="Clum A."/>
            <person name="Steindorff A."/>
            <person name="Ohm R.A."/>
            <person name="Martin F."/>
            <person name="Silar P."/>
            <person name="Natvig D.O."/>
            <person name="Lalanne C."/>
            <person name="Gautier V."/>
            <person name="Ament-Velasquez S.L."/>
            <person name="Kruys A."/>
            <person name="Hutchinson M.I."/>
            <person name="Powell A.J."/>
            <person name="Barry K."/>
            <person name="Miller A.N."/>
            <person name="Grigoriev I.V."/>
            <person name="Debuchy R."/>
            <person name="Gladieux P."/>
            <person name="Hiltunen Thoren M."/>
            <person name="Johannesson H."/>
        </authorList>
    </citation>
    <scope>NUCLEOTIDE SEQUENCE</scope>
    <source>
        <strain evidence="2">CBS 731.68</strain>
    </source>
</reference>
<dbReference type="AlphaFoldDB" id="A0AAN6Z863"/>
<organism evidence="2 3">
    <name type="scientific">Parathielavia appendiculata</name>
    <dbReference type="NCBI Taxonomy" id="2587402"/>
    <lineage>
        <taxon>Eukaryota</taxon>
        <taxon>Fungi</taxon>
        <taxon>Dikarya</taxon>
        <taxon>Ascomycota</taxon>
        <taxon>Pezizomycotina</taxon>
        <taxon>Sordariomycetes</taxon>
        <taxon>Sordariomycetidae</taxon>
        <taxon>Sordariales</taxon>
        <taxon>Chaetomiaceae</taxon>
        <taxon>Parathielavia</taxon>
    </lineage>
</organism>
<dbReference type="EMBL" id="MU853223">
    <property type="protein sequence ID" value="KAK4128556.1"/>
    <property type="molecule type" value="Genomic_DNA"/>
</dbReference>
<sequence length="174" mass="19391">MHKRRRDPQTPLKEPKGAVVQRLGSRPPIYPNSAPRTVAPPALPHSPSFLLLPLHAGLQQSASRRSLAAISHWLNVLIGKLCFTRSSAPRSFICPSFANSGSAKGGEQSSARPRLRFAQKALWIRAIPLSPWPSQFCILHRQQRHFAVCDPPRQIRPRIVLQSILALYDHPIGI</sequence>
<evidence type="ECO:0000313" key="3">
    <source>
        <dbReference type="Proteomes" id="UP001302602"/>
    </source>
</evidence>
<dbReference type="Proteomes" id="UP001302602">
    <property type="component" value="Unassembled WGS sequence"/>
</dbReference>
<reference evidence="2" key="2">
    <citation type="submission" date="2023-05" db="EMBL/GenBank/DDBJ databases">
        <authorList>
            <consortium name="Lawrence Berkeley National Laboratory"/>
            <person name="Steindorff A."/>
            <person name="Hensen N."/>
            <person name="Bonometti L."/>
            <person name="Westerberg I."/>
            <person name="Brannstrom I.O."/>
            <person name="Guillou S."/>
            <person name="Cros-Aarteil S."/>
            <person name="Calhoun S."/>
            <person name="Haridas S."/>
            <person name="Kuo A."/>
            <person name="Mondo S."/>
            <person name="Pangilinan J."/>
            <person name="Riley R."/>
            <person name="Labutti K."/>
            <person name="Andreopoulos B."/>
            <person name="Lipzen A."/>
            <person name="Chen C."/>
            <person name="Yanf M."/>
            <person name="Daum C."/>
            <person name="Ng V."/>
            <person name="Clum A."/>
            <person name="Ohm R."/>
            <person name="Martin F."/>
            <person name="Silar P."/>
            <person name="Natvig D."/>
            <person name="Lalanne C."/>
            <person name="Gautier V."/>
            <person name="Ament-Velasquez S.L."/>
            <person name="Kruys A."/>
            <person name="Hutchinson M.I."/>
            <person name="Powell A.J."/>
            <person name="Barry K."/>
            <person name="Miller A.N."/>
            <person name="Grigoriev I.V."/>
            <person name="Debuchy R."/>
            <person name="Gladieux P."/>
            <person name="Thoren M.H."/>
            <person name="Johannesson H."/>
        </authorList>
    </citation>
    <scope>NUCLEOTIDE SEQUENCE</scope>
    <source>
        <strain evidence="2">CBS 731.68</strain>
    </source>
</reference>
<evidence type="ECO:0000313" key="2">
    <source>
        <dbReference type="EMBL" id="KAK4128556.1"/>
    </source>
</evidence>
<evidence type="ECO:0000256" key="1">
    <source>
        <dbReference type="SAM" id="MobiDB-lite"/>
    </source>
</evidence>
<name>A0AAN6Z863_9PEZI</name>
<protein>
    <submittedName>
        <fullName evidence="2">Uncharacterized protein</fullName>
    </submittedName>
</protein>